<dbReference type="GO" id="GO:0009067">
    <property type="term" value="P:aspartate family amino acid biosynthetic process"/>
    <property type="evidence" value="ECO:0007669"/>
    <property type="project" value="InterPro"/>
</dbReference>
<dbReference type="InterPro" id="IPR036291">
    <property type="entry name" value="NAD(P)-bd_dom_sf"/>
</dbReference>
<evidence type="ECO:0000256" key="4">
    <source>
        <dbReference type="ARBA" id="ARBA00022840"/>
    </source>
</evidence>
<dbReference type="PANTHER" id="PTHR43070">
    <property type="match status" value="1"/>
</dbReference>
<dbReference type="EC" id="2.7.2.4" evidence="1"/>
<dbReference type="GO" id="GO:0004412">
    <property type="term" value="F:homoserine dehydrogenase activity"/>
    <property type="evidence" value="ECO:0007669"/>
    <property type="project" value="InterPro"/>
</dbReference>
<accession>A0A813E459</accession>
<dbReference type="SUPFAM" id="SSF51735">
    <property type="entry name" value="NAD(P)-binding Rossmann-fold domains"/>
    <property type="match status" value="1"/>
</dbReference>
<dbReference type="InterPro" id="IPR045865">
    <property type="entry name" value="ACT-like_dom_sf"/>
</dbReference>
<dbReference type="PANTHER" id="PTHR43070:SF3">
    <property type="entry name" value="HOMOSERINE DEHYDROGENASE"/>
    <property type="match status" value="1"/>
</dbReference>
<evidence type="ECO:0000256" key="1">
    <source>
        <dbReference type="ARBA" id="ARBA00013059"/>
    </source>
</evidence>
<evidence type="ECO:0000256" key="5">
    <source>
        <dbReference type="ARBA" id="ARBA00022857"/>
    </source>
</evidence>
<sequence>MPQTAGVAGKFFDALGESGVNVLAIAQGRNQRNISAVVSAADSDRALQALHAAFLTIVPIAVAVIGAGEIAEAFLSSIGMQAKELAEVVGSDIRIIAVCDPVDRSGCSWQGHSERRGRALFSEVGQKLDPLSVLSKMTDHGKDLGAACVDSLIDRLTLSPLIHKVIVDCSDSKETAQRYADWQKMGFHVISQNYVGYMAGVDGSQNAEALPLLSRSTRHFGKGSRVLWGAAVGRGLPLLPTIGVLNESGDRVLRVDGIFSVSLHFICCK</sequence>
<gene>
    <name evidence="8" type="ORF">PGLA1383_LOCUS15247</name>
</gene>
<dbReference type="SUPFAM" id="SSF55021">
    <property type="entry name" value="ACT-like"/>
    <property type="match status" value="1"/>
</dbReference>
<comment type="caution">
    <text evidence="8">The sequence shown here is derived from an EMBL/GenBank/DDBJ whole genome shotgun (WGS) entry which is preliminary data.</text>
</comment>
<dbReference type="Gene3D" id="3.30.2130.10">
    <property type="entry name" value="VC0802-like"/>
    <property type="match status" value="1"/>
</dbReference>
<dbReference type="EMBL" id="CAJNNV010008923">
    <property type="protein sequence ID" value="CAE8596787.1"/>
    <property type="molecule type" value="Genomic_DNA"/>
</dbReference>
<comment type="pathway">
    <text evidence="6">Amino-acid biosynthesis.</text>
</comment>
<keyword evidence="4" id="KW-0067">ATP-binding</keyword>
<proteinExistence type="predicted"/>
<organism evidence="8 9">
    <name type="scientific">Polarella glacialis</name>
    <name type="common">Dinoflagellate</name>
    <dbReference type="NCBI Taxonomy" id="89957"/>
    <lineage>
        <taxon>Eukaryota</taxon>
        <taxon>Sar</taxon>
        <taxon>Alveolata</taxon>
        <taxon>Dinophyceae</taxon>
        <taxon>Suessiales</taxon>
        <taxon>Suessiaceae</taxon>
        <taxon>Polarella</taxon>
    </lineage>
</organism>
<dbReference type="GO" id="GO:0005524">
    <property type="term" value="F:ATP binding"/>
    <property type="evidence" value="ECO:0007669"/>
    <property type="project" value="UniProtKB-KW"/>
</dbReference>
<dbReference type="Proteomes" id="UP000654075">
    <property type="component" value="Unassembled WGS sequence"/>
</dbReference>
<dbReference type="GO" id="GO:0004072">
    <property type="term" value="F:aspartate kinase activity"/>
    <property type="evidence" value="ECO:0007669"/>
    <property type="project" value="UniProtKB-EC"/>
</dbReference>
<dbReference type="InterPro" id="IPR011147">
    <property type="entry name" value="Bifunc_Aspkin/hSer_DH"/>
</dbReference>
<name>A0A813E459_POLGL</name>
<evidence type="ECO:0000256" key="3">
    <source>
        <dbReference type="ARBA" id="ARBA00022777"/>
    </source>
</evidence>
<feature type="domain" description="Aspartokinase ACT" evidence="7">
    <location>
        <begin position="1"/>
        <end position="54"/>
    </location>
</feature>
<keyword evidence="9" id="KW-1185">Reference proteome</keyword>
<evidence type="ECO:0000313" key="8">
    <source>
        <dbReference type="EMBL" id="CAE8596787.1"/>
    </source>
</evidence>
<dbReference type="AlphaFoldDB" id="A0A813E459"/>
<reference evidence="8" key="1">
    <citation type="submission" date="2021-02" db="EMBL/GenBank/DDBJ databases">
        <authorList>
            <person name="Dougan E. K."/>
            <person name="Rhodes N."/>
            <person name="Thang M."/>
            <person name="Chan C."/>
        </authorList>
    </citation>
    <scope>NUCLEOTIDE SEQUENCE</scope>
</reference>
<evidence type="ECO:0000313" key="9">
    <source>
        <dbReference type="Proteomes" id="UP000654075"/>
    </source>
</evidence>
<keyword evidence="5" id="KW-0521">NADP</keyword>
<keyword evidence="2" id="KW-0547">Nucleotide-binding</keyword>
<evidence type="ECO:0000256" key="6">
    <source>
        <dbReference type="ARBA" id="ARBA00029440"/>
    </source>
</evidence>
<keyword evidence="3" id="KW-0808">Transferase</keyword>
<feature type="non-terminal residue" evidence="8">
    <location>
        <position position="1"/>
    </location>
</feature>
<protein>
    <recommendedName>
        <fullName evidence="1">aspartate kinase</fullName>
        <ecNumber evidence="1">2.7.2.4</ecNumber>
    </recommendedName>
</protein>
<evidence type="ECO:0000259" key="7">
    <source>
        <dbReference type="Pfam" id="PF22468"/>
    </source>
</evidence>
<evidence type="ECO:0000256" key="2">
    <source>
        <dbReference type="ARBA" id="ARBA00022741"/>
    </source>
</evidence>
<dbReference type="InterPro" id="IPR054352">
    <property type="entry name" value="ACT_Aspartokinase"/>
</dbReference>
<keyword evidence="3" id="KW-0418">Kinase</keyword>
<dbReference type="OrthoDB" id="436368at2759"/>
<dbReference type="Gene3D" id="3.40.50.720">
    <property type="entry name" value="NAD(P)-binding Rossmann-like Domain"/>
    <property type="match status" value="1"/>
</dbReference>
<dbReference type="Pfam" id="PF22468">
    <property type="entry name" value="ACT_9"/>
    <property type="match status" value="1"/>
</dbReference>